<evidence type="ECO:0000313" key="1">
    <source>
        <dbReference type="EMBL" id="ERK72939.1"/>
    </source>
</evidence>
<dbReference type="EMBL" id="AWVQ01000070">
    <property type="protein sequence ID" value="ERK72939.1"/>
    <property type="molecule type" value="Genomic_DNA"/>
</dbReference>
<evidence type="ECO:0008006" key="3">
    <source>
        <dbReference type="Google" id="ProtNLM"/>
    </source>
</evidence>
<gene>
    <name evidence="1" type="ORF">N136_00687</name>
</gene>
<proteinExistence type="predicted"/>
<dbReference type="Proteomes" id="UP000016605">
    <property type="component" value="Unassembled WGS sequence"/>
</dbReference>
<reference evidence="1 2" key="1">
    <citation type="submission" date="2013-08" db="EMBL/GenBank/DDBJ databases">
        <authorList>
            <person name="Weinstock G."/>
            <person name="Sodergren E."/>
            <person name="Wylie T."/>
            <person name="Fulton L."/>
            <person name="Fulton R."/>
            <person name="Fronick C."/>
            <person name="O'Laughlin M."/>
            <person name="Godfrey J."/>
            <person name="Miner T."/>
            <person name="Herter B."/>
            <person name="Appelbaum E."/>
            <person name="Cordes M."/>
            <person name="Lek S."/>
            <person name="Wollam A."/>
            <person name="Pepin K.H."/>
            <person name="Palsikar V.B."/>
            <person name="Mitreva M."/>
            <person name="Wilson R.K."/>
        </authorList>
    </citation>
    <scope>NUCLEOTIDE SEQUENCE [LARGE SCALE GENOMIC DNA]</scope>
    <source>
        <strain evidence="1 2">ATCC 14665</strain>
    </source>
</reference>
<feature type="non-terminal residue" evidence="1">
    <location>
        <position position="1"/>
    </location>
</feature>
<evidence type="ECO:0000313" key="2">
    <source>
        <dbReference type="Proteomes" id="UP000016605"/>
    </source>
</evidence>
<organism evidence="1 2">
    <name type="scientific">Leifsonia aquatica ATCC 14665</name>
    <dbReference type="NCBI Taxonomy" id="1358026"/>
    <lineage>
        <taxon>Bacteria</taxon>
        <taxon>Bacillati</taxon>
        <taxon>Actinomycetota</taxon>
        <taxon>Actinomycetes</taxon>
        <taxon>Micrococcales</taxon>
        <taxon>Microbacteriaceae</taxon>
        <taxon>Leifsonia</taxon>
    </lineage>
</organism>
<comment type="caution">
    <text evidence="1">The sequence shown here is derived from an EMBL/GenBank/DDBJ whole genome shotgun (WGS) entry which is preliminary data.</text>
</comment>
<dbReference type="AlphaFoldDB" id="U2RWP2"/>
<dbReference type="PATRIC" id="fig|1358026.3.peg.594"/>
<name>U2RWP2_LEIAQ</name>
<accession>U2RWP2</accession>
<dbReference type="HOGENOM" id="CLU_1664417_0_0_11"/>
<protein>
    <recommendedName>
        <fullName evidence="3">Glucose-6-phosphate isomerase</fullName>
    </recommendedName>
</protein>
<sequence length="158" mass="16432">AAPAFTAGGVEVRQTGDFLAGAGTLDAAVDALLAQLGPDGYVSVQAYVDRLALPQLEGVRDLLAAKAKRPVTFGWGPRFLHSTGQFHKGGPAVGVFLQITANAPEDLEIPDRPFTFGQLIQAQAAGDASVLGEHGRPVLTLTLTNPEADVVSLFEAVN</sequence>